<keyword evidence="7 9" id="KW-1133">Transmembrane helix</keyword>
<dbReference type="AlphaFoldDB" id="A0A1Q5TTB8"/>
<evidence type="ECO:0000313" key="11">
    <source>
        <dbReference type="Proteomes" id="UP000186268"/>
    </source>
</evidence>
<comment type="caution">
    <text evidence="10">The sequence shown here is derived from an EMBL/GenBank/DDBJ whole genome shotgun (WGS) entry which is preliminary data.</text>
</comment>
<evidence type="ECO:0000256" key="8">
    <source>
        <dbReference type="ARBA" id="ARBA00023136"/>
    </source>
</evidence>
<evidence type="ECO:0000313" key="10">
    <source>
        <dbReference type="EMBL" id="OKP03469.1"/>
    </source>
</evidence>
<organism evidence="10 11">
    <name type="scientific">Xenorhabdus eapokensis</name>
    <dbReference type="NCBI Taxonomy" id="1873482"/>
    <lineage>
        <taxon>Bacteria</taxon>
        <taxon>Pseudomonadati</taxon>
        <taxon>Pseudomonadota</taxon>
        <taxon>Gammaproteobacteria</taxon>
        <taxon>Enterobacterales</taxon>
        <taxon>Morganellaceae</taxon>
        <taxon>Xenorhabdus</taxon>
    </lineage>
</organism>
<keyword evidence="8 9" id="KW-0472">Membrane</keyword>
<evidence type="ECO:0000256" key="1">
    <source>
        <dbReference type="ARBA" id="ARBA00004651"/>
    </source>
</evidence>
<feature type="transmembrane region" description="Helical" evidence="9">
    <location>
        <begin position="12"/>
        <end position="32"/>
    </location>
</feature>
<keyword evidence="3 9" id="KW-0813">Transport</keyword>
<dbReference type="Proteomes" id="UP000186268">
    <property type="component" value="Unassembled WGS sequence"/>
</dbReference>
<sequence length="68" mass="7148">MTYRLLSKDIWALGFMTFALFVGAGNIIFSPMVDLQAGEHVCSITVGLLLTAVGLGTCADTVSIRGLA</sequence>
<dbReference type="GO" id="GO:0015188">
    <property type="term" value="F:L-isoleucine transmembrane transporter activity"/>
    <property type="evidence" value="ECO:0007669"/>
    <property type="project" value="TreeGrafter"/>
</dbReference>
<comment type="subcellular location">
    <subcellularLocation>
        <location evidence="9">Cell inner membrane</location>
        <topology evidence="9">Multi-pass membrane protein</topology>
    </subcellularLocation>
    <subcellularLocation>
        <location evidence="1">Cell membrane</location>
        <topology evidence="1">Multi-pass membrane protein</topology>
    </subcellularLocation>
</comment>
<protein>
    <recommendedName>
        <fullName evidence="9">Branched-chain amino acid transport system carrier protein</fullName>
    </recommendedName>
</protein>
<proteinExistence type="inferred from homology"/>
<dbReference type="GO" id="GO:0015820">
    <property type="term" value="P:L-leucine transport"/>
    <property type="evidence" value="ECO:0007669"/>
    <property type="project" value="TreeGrafter"/>
</dbReference>
<dbReference type="EMBL" id="MKGQ01000009">
    <property type="protein sequence ID" value="OKP03469.1"/>
    <property type="molecule type" value="Genomic_DNA"/>
</dbReference>
<keyword evidence="11" id="KW-1185">Reference proteome</keyword>
<keyword evidence="6 9" id="KW-0029">Amino-acid transport</keyword>
<reference evidence="10 11" key="1">
    <citation type="submission" date="2016-09" db="EMBL/GenBank/DDBJ databases">
        <title>Xenorhabdus thuongxuanensis sp. nov. and Xenorhabdus eapokensis sp. nov., isolated from Steinernema species.</title>
        <authorList>
            <person name="Kaempfer P."/>
            <person name="Tobias N.J."/>
            <person name="Phan Ke L."/>
            <person name="Bode H.B."/>
            <person name="Glaeser S.P."/>
        </authorList>
    </citation>
    <scope>NUCLEOTIDE SEQUENCE [LARGE SCALE GENOMIC DNA]</scope>
    <source>
        <strain evidence="10 11">DL20</strain>
    </source>
</reference>
<dbReference type="Pfam" id="PF05525">
    <property type="entry name" value="Branch_AA_trans"/>
    <property type="match status" value="1"/>
</dbReference>
<accession>A0A1Q5TTB8</accession>
<keyword evidence="4" id="KW-1003">Cell membrane</keyword>
<dbReference type="PANTHER" id="PTHR30588">
    <property type="entry name" value="BRANCHED-CHAIN AMINO ACID TRANSPORT SYSTEM 2 CARRIER PROTEIN"/>
    <property type="match status" value="1"/>
</dbReference>
<dbReference type="GO" id="GO:0005886">
    <property type="term" value="C:plasma membrane"/>
    <property type="evidence" value="ECO:0007669"/>
    <property type="project" value="UniProtKB-SubCell"/>
</dbReference>
<evidence type="ECO:0000256" key="3">
    <source>
        <dbReference type="ARBA" id="ARBA00022448"/>
    </source>
</evidence>
<dbReference type="GO" id="GO:0015190">
    <property type="term" value="F:L-leucine transmembrane transporter activity"/>
    <property type="evidence" value="ECO:0007669"/>
    <property type="project" value="TreeGrafter"/>
</dbReference>
<evidence type="ECO:0000256" key="6">
    <source>
        <dbReference type="ARBA" id="ARBA00022970"/>
    </source>
</evidence>
<keyword evidence="5 9" id="KW-0812">Transmembrane</keyword>
<evidence type="ECO:0000256" key="9">
    <source>
        <dbReference type="RuleBase" id="RU362122"/>
    </source>
</evidence>
<gene>
    <name evidence="10" type="ORF">Xedl_01750</name>
</gene>
<comment type="caution">
    <text evidence="9">Lacks conserved residue(s) required for the propagation of feature annotation.</text>
</comment>
<evidence type="ECO:0000256" key="7">
    <source>
        <dbReference type="ARBA" id="ARBA00022989"/>
    </source>
</evidence>
<dbReference type="GO" id="GO:0005304">
    <property type="term" value="F:L-valine transmembrane transporter activity"/>
    <property type="evidence" value="ECO:0007669"/>
    <property type="project" value="TreeGrafter"/>
</dbReference>
<name>A0A1Q5TTB8_9GAMM</name>
<dbReference type="GO" id="GO:0015818">
    <property type="term" value="P:isoleucine transport"/>
    <property type="evidence" value="ECO:0007669"/>
    <property type="project" value="TreeGrafter"/>
</dbReference>
<feature type="transmembrane region" description="Helical" evidence="9">
    <location>
        <begin position="44"/>
        <end position="64"/>
    </location>
</feature>
<evidence type="ECO:0000256" key="5">
    <source>
        <dbReference type="ARBA" id="ARBA00022692"/>
    </source>
</evidence>
<comment type="similarity">
    <text evidence="2 9">Belongs to the branched chain amino acid transporter family.</text>
</comment>
<evidence type="ECO:0000256" key="2">
    <source>
        <dbReference type="ARBA" id="ARBA00008540"/>
    </source>
</evidence>
<evidence type="ECO:0000256" key="4">
    <source>
        <dbReference type="ARBA" id="ARBA00022475"/>
    </source>
</evidence>
<dbReference type="InterPro" id="IPR004685">
    <property type="entry name" value="Brnchd-chn_aa_trnsp_Livcs"/>
</dbReference>
<comment type="function">
    <text evidence="9">Component of the transport system for branched-chain amino acids.</text>
</comment>
<dbReference type="PANTHER" id="PTHR30588:SF0">
    <property type="entry name" value="BRANCHED-CHAIN AMINO ACID PERMEASE BRNQ"/>
    <property type="match status" value="1"/>
</dbReference>
<dbReference type="STRING" id="1873482.Xedl_01750"/>